<name>A0A7H0VJ14_9FLAO</name>
<dbReference type="Proteomes" id="UP000516305">
    <property type="component" value="Chromosome"/>
</dbReference>
<keyword evidence="4" id="KW-1133">Transmembrane helix</keyword>
<dbReference type="SMART" id="SM00563">
    <property type="entry name" value="PlsC"/>
    <property type="match status" value="1"/>
</dbReference>
<dbReference type="CDD" id="cd07989">
    <property type="entry name" value="LPLAT_AGPAT-like"/>
    <property type="match status" value="1"/>
</dbReference>
<feature type="domain" description="Phospholipid/glycerol acyltransferase" evidence="5">
    <location>
        <begin position="74"/>
        <end position="188"/>
    </location>
</feature>
<reference evidence="6 7" key="1">
    <citation type="submission" date="2020-08" db="EMBL/GenBank/DDBJ databases">
        <title>Croceimicrobium hydrocarbonivorans gen. nov., sp. nov., a novel marine bacterium isolated from a bacterial consortium that degrades polyethylene terephthalate.</title>
        <authorList>
            <person name="Liu R."/>
        </authorList>
    </citation>
    <scope>NUCLEOTIDE SEQUENCE [LARGE SCALE GENOMIC DNA]</scope>
    <source>
        <strain evidence="6 7">A20-9</strain>
    </source>
</reference>
<keyword evidence="7" id="KW-1185">Reference proteome</keyword>
<proteinExistence type="predicted"/>
<sequence>MRYILAPLFRVWFYLANFIAIILLFPFIFFTSLSPKTYLQFFYFERLWAKIVLVLCGFRWKVNWAEKPEPNGQYIICANHTSMLDIMLTLAVFPTPYLFIGKKELTKLPLFGYFYKRTNILVDRSSLSSRKLTYDLAAEKIEEGLGMCIYPEGMAPREEITLAPFKNGAFRLAATKGVTIIPAAFHDCKRLLPYDNFRGRPGLLKVDVMPFLRPQENSPEEVSRLKQQCYDDIFQSLQAQK</sequence>
<dbReference type="GO" id="GO:0006654">
    <property type="term" value="P:phosphatidic acid biosynthetic process"/>
    <property type="evidence" value="ECO:0007669"/>
    <property type="project" value="TreeGrafter"/>
</dbReference>
<feature type="transmembrane region" description="Helical" evidence="4">
    <location>
        <begin position="12"/>
        <end position="31"/>
    </location>
</feature>
<keyword evidence="4" id="KW-0472">Membrane</keyword>
<keyword evidence="3 6" id="KW-0012">Acyltransferase</keyword>
<evidence type="ECO:0000256" key="3">
    <source>
        <dbReference type="ARBA" id="ARBA00023315"/>
    </source>
</evidence>
<dbReference type="EMBL" id="CP060139">
    <property type="protein sequence ID" value="QNR25712.1"/>
    <property type="molecule type" value="Genomic_DNA"/>
</dbReference>
<evidence type="ECO:0000313" key="7">
    <source>
        <dbReference type="Proteomes" id="UP000516305"/>
    </source>
</evidence>
<dbReference type="RefSeq" id="WP_210760237.1">
    <property type="nucleotide sequence ID" value="NZ_CP060139.1"/>
</dbReference>
<dbReference type="SUPFAM" id="SSF69593">
    <property type="entry name" value="Glycerol-3-phosphate (1)-acyltransferase"/>
    <property type="match status" value="1"/>
</dbReference>
<dbReference type="PANTHER" id="PTHR10434:SF11">
    <property type="entry name" value="1-ACYL-SN-GLYCEROL-3-PHOSPHATE ACYLTRANSFERASE"/>
    <property type="match status" value="1"/>
</dbReference>
<dbReference type="GO" id="GO:0003841">
    <property type="term" value="F:1-acylglycerol-3-phosphate O-acyltransferase activity"/>
    <property type="evidence" value="ECO:0007669"/>
    <property type="project" value="TreeGrafter"/>
</dbReference>
<evidence type="ECO:0000256" key="2">
    <source>
        <dbReference type="ARBA" id="ARBA00022679"/>
    </source>
</evidence>
<evidence type="ECO:0000256" key="1">
    <source>
        <dbReference type="ARBA" id="ARBA00005189"/>
    </source>
</evidence>
<protein>
    <submittedName>
        <fullName evidence="6">1-acyl-sn-glycerol-3-phosphate acyltransferase</fullName>
    </submittedName>
</protein>
<evidence type="ECO:0000259" key="5">
    <source>
        <dbReference type="SMART" id="SM00563"/>
    </source>
</evidence>
<comment type="pathway">
    <text evidence="1">Lipid metabolism.</text>
</comment>
<keyword evidence="4" id="KW-0812">Transmembrane</keyword>
<gene>
    <name evidence="6" type="ORF">H4K34_07685</name>
</gene>
<dbReference type="InterPro" id="IPR002123">
    <property type="entry name" value="Plipid/glycerol_acylTrfase"/>
</dbReference>
<organism evidence="6 7">
    <name type="scientific">Croceimicrobium hydrocarbonivorans</name>
    <dbReference type="NCBI Taxonomy" id="2761580"/>
    <lineage>
        <taxon>Bacteria</taxon>
        <taxon>Pseudomonadati</taxon>
        <taxon>Bacteroidota</taxon>
        <taxon>Flavobacteriia</taxon>
        <taxon>Flavobacteriales</taxon>
        <taxon>Owenweeksiaceae</taxon>
        <taxon>Croceimicrobium</taxon>
    </lineage>
</organism>
<dbReference type="AlphaFoldDB" id="A0A7H0VJ14"/>
<evidence type="ECO:0000313" key="6">
    <source>
        <dbReference type="EMBL" id="QNR25712.1"/>
    </source>
</evidence>
<keyword evidence="2 6" id="KW-0808">Transferase</keyword>
<dbReference type="PANTHER" id="PTHR10434">
    <property type="entry name" value="1-ACYL-SN-GLYCEROL-3-PHOSPHATE ACYLTRANSFERASE"/>
    <property type="match status" value="1"/>
</dbReference>
<accession>A0A7H0VJ14</accession>
<dbReference type="Pfam" id="PF01553">
    <property type="entry name" value="Acyltransferase"/>
    <property type="match status" value="1"/>
</dbReference>
<dbReference type="KEGG" id="chyd:H4K34_07685"/>
<evidence type="ECO:0000256" key="4">
    <source>
        <dbReference type="SAM" id="Phobius"/>
    </source>
</evidence>